<dbReference type="InterPro" id="IPR042103">
    <property type="entry name" value="SerRS_1_N_sf"/>
</dbReference>
<evidence type="ECO:0000313" key="3">
    <source>
        <dbReference type="Proteomes" id="UP001165065"/>
    </source>
</evidence>
<dbReference type="AlphaFoldDB" id="A0A9W7GNZ0"/>
<proteinExistence type="predicted"/>
<reference evidence="3" key="1">
    <citation type="journal article" date="2023" name="Commun. Biol.">
        <title>Genome analysis of Parmales, the sister group of diatoms, reveals the evolutionary specialization of diatoms from phago-mixotrophs to photoautotrophs.</title>
        <authorList>
            <person name="Ban H."/>
            <person name="Sato S."/>
            <person name="Yoshikawa S."/>
            <person name="Yamada K."/>
            <person name="Nakamura Y."/>
            <person name="Ichinomiya M."/>
            <person name="Sato N."/>
            <person name="Blanc-Mathieu R."/>
            <person name="Endo H."/>
            <person name="Kuwata A."/>
            <person name="Ogata H."/>
        </authorList>
    </citation>
    <scope>NUCLEOTIDE SEQUENCE [LARGE SCALE GENOMIC DNA]</scope>
</reference>
<dbReference type="SUPFAM" id="SSF46589">
    <property type="entry name" value="tRNA-binding arm"/>
    <property type="match status" value="1"/>
</dbReference>
<organism evidence="2 3">
    <name type="scientific">Triparma columacea</name>
    <dbReference type="NCBI Taxonomy" id="722753"/>
    <lineage>
        <taxon>Eukaryota</taxon>
        <taxon>Sar</taxon>
        <taxon>Stramenopiles</taxon>
        <taxon>Ochrophyta</taxon>
        <taxon>Bolidophyceae</taxon>
        <taxon>Parmales</taxon>
        <taxon>Triparmaceae</taxon>
        <taxon>Triparma</taxon>
    </lineage>
</organism>
<evidence type="ECO:0000313" key="2">
    <source>
        <dbReference type="EMBL" id="GMI49147.1"/>
    </source>
</evidence>
<dbReference type="OrthoDB" id="202821at2759"/>
<feature type="region of interest" description="Disordered" evidence="1">
    <location>
        <begin position="395"/>
        <end position="431"/>
    </location>
</feature>
<dbReference type="EMBL" id="BRYA01000470">
    <property type="protein sequence ID" value="GMI49147.1"/>
    <property type="molecule type" value="Genomic_DNA"/>
</dbReference>
<protein>
    <submittedName>
        <fullName evidence="2">Uncharacterized protein</fullName>
    </submittedName>
</protein>
<dbReference type="Gene3D" id="1.10.287.40">
    <property type="entry name" value="Serine-tRNA synthetase, tRNA binding domain"/>
    <property type="match status" value="1"/>
</dbReference>
<feature type="compositionally biased region" description="Basic and acidic residues" evidence="1">
    <location>
        <begin position="414"/>
        <end position="424"/>
    </location>
</feature>
<name>A0A9W7GNZ0_9STRA</name>
<dbReference type="Proteomes" id="UP001165065">
    <property type="component" value="Unassembled WGS sequence"/>
</dbReference>
<keyword evidence="3" id="KW-1185">Reference proteome</keyword>
<sequence length="514" mass="56704">MVRRGLPKSHISECVRVDSEVRADISALASAKNDRSHIQKEVKAKKKNGEDVDETTIAKLKGLNVALKGRDAQIVKKRKYLDSLLFKCPNVIDDEWLVPPPSAPAAGGAARLLPLTAKFLLKRDGDPQSILSDFRRFHTFASYLTHPQGEKEVPCTPLEMLSTHSNRWVTEKDLPSLYLCSGPDALTVLGLHTHMVSDGRGMMTKVVSDFTSVVTTLGLECRVTKVSAESLDPLAACSVVIDGKSKRGWVAVGEVSNFTDFHSRSMGVRGGVKKMIQIRKNFCHSIEGRLEVGALRGLLGGEIGVDIIPRFVLLWTLDRFLCLSSFLTAGAYEPGEEDVMVWAEIMRSGGLRIEEYESFKGLKRWAECVGGRARSGGFEPKKRVFLPAGKRSEVDVGVRDEGSDNEFEEFSLDQNHDGAERPKPLPEQSPRIDTGVGVGDHMQGVHMQMFHSPNTPLQDLHASELDIIEENPDEEENNVTETAQAGRQSSGKKDLSKFLVVSKILPITSLFLFI</sequence>
<feature type="region of interest" description="Disordered" evidence="1">
    <location>
        <begin position="471"/>
        <end position="491"/>
    </location>
</feature>
<dbReference type="GO" id="GO:0000166">
    <property type="term" value="F:nucleotide binding"/>
    <property type="evidence" value="ECO:0007669"/>
    <property type="project" value="InterPro"/>
</dbReference>
<dbReference type="InterPro" id="IPR045864">
    <property type="entry name" value="aa-tRNA-synth_II/BPL/LPL"/>
</dbReference>
<evidence type="ECO:0000256" key="1">
    <source>
        <dbReference type="SAM" id="MobiDB-lite"/>
    </source>
</evidence>
<gene>
    <name evidence="2" type="ORF">TrCOL_g7711</name>
</gene>
<accession>A0A9W7GNZ0</accession>
<dbReference type="InterPro" id="IPR010978">
    <property type="entry name" value="tRNA-bd_arm"/>
</dbReference>
<dbReference type="Gene3D" id="3.30.930.10">
    <property type="entry name" value="Bira Bifunctional Protein, Domain 2"/>
    <property type="match status" value="1"/>
</dbReference>
<comment type="caution">
    <text evidence="2">The sequence shown here is derived from an EMBL/GenBank/DDBJ whole genome shotgun (WGS) entry which is preliminary data.</text>
</comment>